<keyword evidence="5 7" id="KW-0949">S-adenosyl-L-methionine</keyword>
<evidence type="ECO:0000256" key="3">
    <source>
        <dbReference type="ARBA" id="ARBA00022603"/>
    </source>
</evidence>
<evidence type="ECO:0000256" key="7">
    <source>
        <dbReference type="PROSITE-ProRule" id="PRU01023"/>
    </source>
</evidence>
<dbReference type="InterPro" id="IPR018314">
    <property type="entry name" value="RsmB/NOL1/NOP2-like_CS"/>
</dbReference>
<keyword evidence="10" id="KW-1185">Reference proteome</keyword>
<dbReference type="Pfam" id="PF13636">
    <property type="entry name" value="Methyltranf_PUA"/>
    <property type="match status" value="1"/>
</dbReference>
<dbReference type="InterPro" id="IPR031340">
    <property type="entry name" value="RsmF_methylt_CI"/>
</dbReference>
<dbReference type="Gene3D" id="3.40.50.150">
    <property type="entry name" value="Vaccinia Virus protein VP39"/>
    <property type="match status" value="1"/>
</dbReference>
<dbReference type="EMBL" id="JAUSTO010000016">
    <property type="protein sequence ID" value="MDQ0153318.1"/>
    <property type="molecule type" value="Genomic_DNA"/>
</dbReference>
<dbReference type="InterPro" id="IPR023267">
    <property type="entry name" value="RCMT"/>
</dbReference>
<reference evidence="9" key="1">
    <citation type="submission" date="2023-07" db="EMBL/GenBank/DDBJ databases">
        <title>Genomic Encyclopedia of Type Strains, Phase IV (KMG-IV): sequencing the most valuable type-strain genomes for metagenomic binning, comparative biology and taxonomic classification.</title>
        <authorList>
            <person name="Goeker M."/>
        </authorList>
    </citation>
    <scope>NUCLEOTIDE SEQUENCE</scope>
    <source>
        <strain evidence="9">DSM 19659</strain>
    </source>
</reference>
<evidence type="ECO:0000256" key="1">
    <source>
        <dbReference type="ARBA" id="ARBA00007494"/>
    </source>
</evidence>
<keyword evidence="3 7" id="KW-0489">Methyltransferase</keyword>
<organism evidence="9 10">
    <name type="scientific">Moryella indoligenes</name>
    <dbReference type="NCBI Taxonomy" id="371674"/>
    <lineage>
        <taxon>Bacteria</taxon>
        <taxon>Bacillati</taxon>
        <taxon>Bacillota</taxon>
        <taxon>Clostridia</taxon>
        <taxon>Lachnospirales</taxon>
        <taxon>Lachnospiraceae</taxon>
        <taxon>Moryella</taxon>
    </lineage>
</organism>
<comment type="similarity">
    <text evidence="1 7">Belongs to the class I-like SAM-binding methyltransferase superfamily. RsmB/NOP family.</text>
</comment>
<dbReference type="PROSITE" id="PS01153">
    <property type="entry name" value="NOL1_NOP2_SUN"/>
    <property type="match status" value="1"/>
</dbReference>
<dbReference type="RefSeq" id="WP_307255279.1">
    <property type="nucleotide sequence ID" value="NZ_JAUSTO010000016.1"/>
</dbReference>
<evidence type="ECO:0000256" key="5">
    <source>
        <dbReference type="ARBA" id="ARBA00022691"/>
    </source>
</evidence>
<dbReference type="Pfam" id="PF17125">
    <property type="entry name" value="Methyltr_RsmF_N"/>
    <property type="match status" value="1"/>
</dbReference>
<proteinExistence type="inferred from homology"/>
<evidence type="ECO:0000259" key="8">
    <source>
        <dbReference type="PROSITE" id="PS51686"/>
    </source>
</evidence>
<dbReference type="PANTHER" id="PTHR22807">
    <property type="entry name" value="NOP2 YEAST -RELATED NOL1/NOP2/FMU SUN DOMAIN-CONTAINING"/>
    <property type="match status" value="1"/>
</dbReference>
<dbReference type="InterPro" id="IPR031341">
    <property type="entry name" value="Methyltr_RsmF_N"/>
</dbReference>
<dbReference type="Gene3D" id="2.30.130.60">
    <property type="match status" value="1"/>
</dbReference>
<evidence type="ECO:0000313" key="10">
    <source>
        <dbReference type="Proteomes" id="UP001241537"/>
    </source>
</evidence>
<feature type="domain" description="SAM-dependent MTase RsmB/NOP-type" evidence="8">
    <location>
        <begin position="1"/>
        <end position="295"/>
    </location>
</feature>
<feature type="active site" description="Nucleophile" evidence="7">
    <location>
        <position position="233"/>
    </location>
</feature>
<dbReference type="GO" id="GO:0008173">
    <property type="term" value="F:RNA methyltransferase activity"/>
    <property type="evidence" value="ECO:0007669"/>
    <property type="project" value="InterPro"/>
</dbReference>
<dbReference type="InterPro" id="IPR029063">
    <property type="entry name" value="SAM-dependent_MTases_sf"/>
</dbReference>
<dbReference type="Gene3D" id="3.30.70.1170">
    <property type="entry name" value="Sun protein, domain 3"/>
    <property type="match status" value="1"/>
</dbReference>
<evidence type="ECO:0000256" key="2">
    <source>
        <dbReference type="ARBA" id="ARBA00022490"/>
    </source>
</evidence>
<sequence length="451" mass="50782">MQISRLPEEFLEEMQALLGEEYSTYLASLEERPMSGLRMNSLKADAGFARSRLKLSDPVPWTENGFYLTEESRFTKHPYYYAGLYYIQEPSAMSSAALLGTREGERVLDLCAAPGGKTTQIGADLNGRGVLVSNDLSASRAKALLKNVELAGIGNVLICCEDSAKLAAEYPLYFDRILVDAPCSGEGMFRKHPAVIRAWVEHGKDFYCPTQKLLLNDAARMLKPGGTLLYSTCTYNRREDEDQIEMFLSTHPDFTLDPIPLRPGFTNSWILPGCVRLFPHHARAEGHFVARLKKQPAVSGDDGRYSTKWQRPLKKGELGDAALFFQKLRREIDLSRILVQGEYVLLIPETAQLHAGLRYLRTGLLLGQLKNGRFRPSQALAMNLRKEEWTDPIDLSADSPEVIRYLKGETIEASEAGQGYRLLCADGFPLGFVKQDRMRLKNMYLPGWRMQ</sequence>
<dbReference type="PANTHER" id="PTHR22807:SF30">
    <property type="entry name" value="28S RRNA (CYTOSINE(4447)-C(5))-METHYLTRANSFERASE-RELATED"/>
    <property type="match status" value="1"/>
</dbReference>
<keyword evidence="6 7" id="KW-0694">RNA-binding</keyword>
<dbReference type="GO" id="GO:0003723">
    <property type="term" value="F:RNA binding"/>
    <property type="evidence" value="ECO:0007669"/>
    <property type="project" value="UniProtKB-UniRule"/>
</dbReference>
<feature type="binding site" evidence="7">
    <location>
        <position position="180"/>
    </location>
    <ligand>
        <name>S-adenosyl-L-methionine</name>
        <dbReference type="ChEBI" id="CHEBI:59789"/>
    </ligand>
</feature>
<dbReference type="CDD" id="cd21147">
    <property type="entry name" value="RsmF_methylt_CTD1"/>
    <property type="match status" value="1"/>
</dbReference>
<accession>A0AAE3VC29</accession>
<dbReference type="AlphaFoldDB" id="A0AAE3VC29"/>
<keyword evidence="4 7" id="KW-0808">Transferase</keyword>
<evidence type="ECO:0000256" key="6">
    <source>
        <dbReference type="ARBA" id="ARBA00022884"/>
    </source>
</evidence>
<evidence type="ECO:0000256" key="4">
    <source>
        <dbReference type="ARBA" id="ARBA00022679"/>
    </source>
</evidence>
<evidence type="ECO:0000313" key="9">
    <source>
        <dbReference type="EMBL" id="MDQ0153318.1"/>
    </source>
</evidence>
<keyword evidence="2" id="KW-0963">Cytoplasm</keyword>
<feature type="binding site" evidence="7">
    <location>
        <position position="135"/>
    </location>
    <ligand>
        <name>S-adenosyl-L-methionine</name>
        <dbReference type="ChEBI" id="CHEBI:59789"/>
    </ligand>
</feature>
<gene>
    <name evidence="9" type="ORF">J2S20_002031</name>
</gene>
<feature type="binding site" evidence="7">
    <location>
        <position position="162"/>
    </location>
    <ligand>
        <name>S-adenosyl-L-methionine</name>
        <dbReference type="ChEBI" id="CHEBI:59789"/>
    </ligand>
</feature>
<dbReference type="Pfam" id="PF01189">
    <property type="entry name" value="Methyltr_RsmB-F"/>
    <property type="match status" value="1"/>
</dbReference>
<dbReference type="SUPFAM" id="SSF53335">
    <property type="entry name" value="S-adenosyl-L-methionine-dependent methyltransferases"/>
    <property type="match status" value="1"/>
</dbReference>
<feature type="binding site" evidence="7">
    <location>
        <begin position="111"/>
        <end position="117"/>
    </location>
    <ligand>
        <name>S-adenosyl-L-methionine</name>
        <dbReference type="ChEBI" id="CHEBI:59789"/>
    </ligand>
</feature>
<dbReference type="PROSITE" id="PS51686">
    <property type="entry name" value="SAM_MT_RSMB_NOP"/>
    <property type="match status" value="1"/>
</dbReference>
<dbReference type="PRINTS" id="PR02008">
    <property type="entry name" value="RCMTFAMILY"/>
</dbReference>
<name>A0AAE3VC29_9FIRM</name>
<dbReference type="CDD" id="cd02440">
    <property type="entry name" value="AdoMet_MTases"/>
    <property type="match status" value="1"/>
</dbReference>
<protein>
    <submittedName>
        <fullName evidence="9">NOL1/NOP2/sun family putative RNA methylase</fullName>
    </submittedName>
</protein>
<dbReference type="InterPro" id="IPR027391">
    <property type="entry name" value="Nol1_Nop2_Fmu_2"/>
</dbReference>
<dbReference type="Proteomes" id="UP001241537">
    <property type="component" value="Unassembled WGS sequence"/>
</dbReference>
<comment type="caution">
    <text evidence="9">The sequence shown here is derived from an EMBL/GenBank/DDBJ whole genome shotgun (WGS) entry which is preliminary data.</text>
</comment>
<dbReference type="GO" id="GO:0001510">
    <property type="term" value="P:RNA methylation"/>
    <property type="evidence" value="ECO:0007669"/>
    <property type="project" value="InterPro"/>
</dbReference>
<dbReference type="InterPro" id="IPR049560">
    <property type="entry name" value="MeTrfase_RsmB-F_NOP2_cat"/>
</dbReference>
<dbReference type="InterPro" id="IPR001678">
    <property type="entry name" value="MeTrfase_RsmB-F_NOP2_dom"/>
</dbReference>
<dbReference type="Pfam" id="PF17126">
    <property type="entry name" value="RsmF_methylt_CI"/>
    <property type="match status" value="1"/>
</dbReference>